<keyword evidence="1" id="KW-1185">Reference proteome</keyword>
<dbReference type="WBParaSite" id="ACRNAN_scaffold27349.g26552.t1">
    <property type="protein sequence ID" value="ACRNAN_scaffold27349.g26552.t1"/>
    <property type="gene ID" value="ACRNAN_scaffold27349.g26552"/>
</dbReference>
<sequence>MAMSWSIVGISQILEIEKSSKSLMKPL</sequence>
<accession>A0A914DJW4</accession>
<protein>
    <submittedName>
        <fullName evidence="2">Uncharacterized protein</fullName>
    </submittedName>
</protein>
<reference evidence="2" key="1">
    <citation type="submission" date="2022-11" db="UniProtKB">
        <authorList>
            <consortium name="WormBaseParasite"/>
        </authorList>
    </citation>
    <scope>IDENTIFICATION</scope>
</reference>
<dbReference type="AlphaFoldDB" id="A0A914DJW4"/>
<proteinExistence type="predicted"/>
<name>A0A914DJW4_9BILA</name>
<evidence type="ECO:0000313" key="1">
    <source>
        <dbReference type="Proteomes" id="UP000887540"/>
    </source>
</evidence>
<evidence type="ECO:0000313" key="2">
    <source>
        <dbReference type="WBParaSite" id="ACRNAN_scaffold27349.g26552.t1"/>
    </source>
</evidence>
<organism evidence="1 2">
    <name type="scientific">Acrobeloides nanus</name>
    <dbReference type="NCBI Taxonomy" id="290746"/>
    <lineage>
        <taxon>Eukaryota</taxon>
        <taxon>Metazoa</taxon>
        <taxon>Ecdysozoa</taxon>
        <taxon>Nematoda</taxon>
        <taxon>Chromadorea</taxon>
        <taxon>Rhabditida</taxon>
        <taxon>Tylenchina</taxon>
        <taxon>Cephalobomorpha</taxon>
        <taxon>Cephaloboidea</taxon>
        <taxon>Cephalobidae</taxon>
        <taxon>Acrobeloides</taxon>
    </lineage>
</organism>
<dbReference type="Proteomes" id="UP000887540">
    <property type="component" value="Unplaced"/>
</dbReference>